<dbReference type="OrthoDB" id="311452at2157"/>
<dbReference type="InterPro" id="IPR011991">
    <property type="entry name" value="ArsR-like_HTH"/>
</dbReference>
<evidence type="ECO:0000313" key="2">
    <source>
        <dbReference type="Proteomes" id="UP000282322"/>
    </source>
</evidence>
<name>A0A3P3REN3_9EURY</name>
<dbReference type="AlphaFoldDB" id="A0A3P3REN3"/>
<proteinExistence type="predicted"/>
<gene>
    <name evidence="1" type="ORF">EIK79_06210</name>
</gene>
<sequence length="115" mass="13258">MTADGDLDEITDLLDDPYARDILAKASSEPMSAKMLSERCDASLPTVYRRIERLQEHDLLTDQQRFDSDGHHYKTYETRLEQVTINLENGTYSVDITRTEQEAADRFSDLVEDLK</sequence>
<dbReference type="CDD" id="cd00090">
    <property type="entry name" value="HTH_ARSR"/>
    <property type="match status" value="1"/>
</dbReference>
<dbReference type="Pfam" id="PF12840">
    <property type="entry name" value="HTH_20"/>
    <property type="match status" value="1"/>
</dbReference>
<organism evidence="1 2">
    <name type="scientific">Halocatena pleomorpha</name>
    <dbReference type="NCBI Taxonomy" id="1785090"/>
    <lineage>
        <taxon>Archaea</taxon>
        <taxon>Methanobacteriati</taxon>
        <taxon>Methanobacteriota</taxon>
        <taxon>Stenosarchaea group</taxon>
        <taxon>Halobacteria</taxon>
        <taxon>Halobacteriales</taxon>
        <taxon>Natronomonadaceae</taxon>
        <taxon>Halocatena</taxon>
    </lineage>
</organism>
<protein>
    <submittedName>
        <fullName evidence="1">ArsR family transcriptional regulator</fullName>
    </submittedName>
</protein>
<dbReference type="InterPro" id="IPR036390">
    <property type="entry name" value="WH_DNA-bd_sf"/>
</dbReference>
<accession>A0A3P3REN3</accession>
<evidence type="ECO:0000313" key="1">
    <source>
        <dbReference type="EMBL" id="RRJ31855.1"/>
    </source>
</evidence>
<dbReference type="RefSeq" id="WP_124954265.1">
    <property type="nucleotide sequence ID" value="NZ_RRCH01000012.1"/>
</dbReference>
<comment type="caution">
    <text evidence="1">The sequence shown here is derived from an EMBL/GenBank/DDBJ whole genome shotgun (WGS) entry which is preliminary data.</text>
</comment>
<keyword evidence="2" id="KW-1185">Reference proteome</keyword>
<dbReference type="Gene3D" id="1.10.10.10">
    <property type="entry name" value="Winged helix-like DNA-binding domain superfamily/Winged helix DNA-binding domain"/>
    <property type="match status" value="1"/>
</dbReference>
<dbReference type="SUPFAM" id="SSF46785">
    <property type="entry name" value="Winged helix' DNA-binding domain"/>
    <property type="match status" value="1"/>
</dbReference>
<reference evidence="1 2" key="1">
    <citation type="submission" date="2018-11" db="EMBL/GenBank/DDBJ databases">
        <title>Taxonoimc description of Halomarina strain SPP-AMP-1.</title>
        <authorList>
            <person name="Pal Y."/>
            <person name="Srinivasana K."/>
            <person name="Verma A."/>
            <person name="Kumar P."/>
        </authorList>
    </citation>
    <scope>NUCLEOTIDE SEQUENCE [LARGE SCALE GENOMIC DNA]</scope>
    <source>
        <strain evidence="1 2">SPP-AMP-1</strain>
    </source>
</reference>
<dbReference type="EMBL" id="RRCH01000012">
    <property type="protein sequence ID" value="RRJ31855.1"/>
    <property type="molecule type" value="Genomic_DNA"/>
</dbReference>
<dbReference type="InterPro" id="IPR036388">
    <property type="entry name" value="WH-like_DNA-bd_sf"/>
</dbReference>
<dbReference type="Proteomes" id="UP000282322">
    <property type="component" value="Unassembled WGS sequence"/>
</dbReference>